<evidence type="ECO:0000256" key="6">
    <source>
        <dbReference type="SAM" id="MobiDB-lite"/>
    </source>
</evidence>
<proteinExistence type="predicted"/>
<accession>A0A9P7BWE3</accession>
<keyword evidence="3 7" id="KW-0812">Transmembrane</keyword>
<dbReference type="Pfam" id="PF08265">
    <property type="entry name" value="YL1_C"/>
    <property type="match status" value="1"/>
</dbReference>
<feature type="transmembrane region" description="Helical" evidence="7">
    <location>
        <begin position="441"/>
        <end position="461"/>
    </location>
</feature>
<dbReference type="FunFam" id="1.20.1250.20:FF:000034">
    <property type="entry name" value="MFS general substrate transporter"/>
    <property type="match status" value="1"/>
</dbReference>
<feature type="transmembrane region" description="Helical" evidence="7">
    <location>
        <begin position="665"/>
        <end position="689"/>
    </location>
</feature>
<dbReference type="EMBL" id="JAANQT010000154">
    <property type="protein sequence ID" value="KAG1313899.1"/>
    <property type="molecule type" value="Genomic_DNA"/>
</dbReference>
<dbReference type="AlphaFoldDB" id="A0A9P7BWE3"/>
<evidence type="ECO:0000256" key="7">
    <source>
        <dbReference type="SAM" id="Phobius"/>
    </source>
</evidence>
<keyword evidence="2" id="KW-0813">Transport</keyword>
<gene>
    <name evidence="9" type="ORF">G6F64_001895</name>
</gene>
<dbReference type="InterPro" id="IPR036259">
    <property type="entry name" value="MFS_trans_sf"/>
</dbReference>
<evidence type="ECO:0000256" key="1">
    <source>
        <dbReference type="ARBA" id="ARBA00004141"/>
    </source>
</evidence>
<feature type="transmembrane region" description="Helical" evidence="7">
    <location>
        <begin position="701"/>
        <end position="721"/>
    </location>
</feature>
<name>A0A9P7BWE3_RHIOR</name>
<dbReference type="SMART" id="SM00993">
    <property type="entry name" value="YL1_C"/>
    <property type="match status" value="1"/>
</dbReference>
<organism evidence="9 10">
    <name type="scientific">Rhizopus oryzae</name>
    <name type="common">Mucormycosis agent</name>
    <name type="synonym">Rhizopus arrhizus var. delemar</name>
    <dbReference type="NCBI Taxonomy" id="64495"/>
    <lineage>
        <taxon>Eukaryota</taxon>
        <taxon>Fungi</taxon>
        <taxon>Fungi incertae sedis</taxon>
        <taxon>Mucoromycota</taxon>
        <taxon>Mucoromycotina</taxon>
        <taxon>Mucoromycetes</taxon>
        <taxon>Mucorales</taxon>
        <taxon>Mucorineae</taxon>
        <taxon>Rhizopodaceae</taxon>
        <taxon>Rhizopus</taxon>
    </lineage>
</organism>
<feature type="transmembrane region" description="Helical" evidence="7">
    <location>
        <begin position="505"/>
        <end position="527"/>
    </location>
</feature>
<evidence type="ECO:0000256" key="4">
    <source>
        <dbReference type="ARBA" id="ARBA00022989"/>
    </source>
</evidence>
<feature type="transmembrane region" description="Helical" evidence="7">
    <location>
        <begin position="575"/>
        <end position="596"/>
    </location>
</feature>
<feature type="transmembrane region" description="Helical" evidence="7">
    <location>
        <begin position="733"/>
        <end position="754"/>
    </location>
</feature>
<evidence type="ECO:0000313" key="10">
    <source>
        <dbReference type="Proteomes" id="UP000716291"/>
    </source>
</evidence>
<dbReference type="Proteomes" id="UP000716291">
    <property type="component" value="Unassembled WGS sequence"/>
</dbReference>
<dbReference type="PROSITE" id="PS50850">
    <property type="entry name" value="MFS"/>
    <property type="match status" value="1"/>
</dbReference>
<reference evidence="9" key="1">
    <citation type="journal article" date="2020" name="Microb. Genom.">
        <title>Genetic diversity of clinical and environmental Mucorales isolates obtained from an investigation of mucormycosis cases among solid organ transplant recipients.</title>
        <authorList>
            <person name="Nguyen M.H."/>
            <person name="Kaul D."/>
            <person name="Muto C."/>
            <person name="Cheng S.J."/>
            <person name="Richter R.A."/>
            <person name="Bruno V.M."/>
            <person name="Liu G."/>
            <person name="Beyhan S."/>
            <person name="Sundermann A.J."/>
            <person name="Mounaud S."/>
            <person name="Pasculle A.W."/>
            <person name="Nierman W.C."/>
            <person name="Driscoll E."/>
            <person name="Cumbie R."/>
            <person name="Clancy C.J."/>
            <person name="Dupont C.L."/>
        </authorList>
    </citation>
    <scope>NUCLEOTIDE SEQUENCE</scope>
    <source>
        <strain evidence="9">GL11</strain>
    </source>
</reference>
<evidence type="ECO:0000256" key="3">
    <source>
        <dbReference type="ARBA" id="ARBA00022692"/>
    </source>
</evidence>
<comment type="subcellular location">
    <subcellularLocation>
        <location evidence="1">Membrane</location>
        <topology evidence="1">Multi-pass membrane protein</topology>
    </subcellularLocation>
</comment>
<evidence type="ECO:0000259" key="8">
    <source>
        <dbReference type="PROSITE" id="PS50850"/>
    </source>
</evidence>
<feature type="region of interest" description="Disordered" evidence="6">
    <location>
        <begin position="36"/>
        <end position="140"/>
    </location>
</feature>
<dbReference type="PANTHER" id="PTHR43791">
    <property type="entry name" value="PERMEASE-RELATED"/>
    <property type="match status" value="1"/>
</dbReference>
<dbReference type="CDD" id="cd17327">
    <property type="entry name" value="MFS_FEN2_like"/>
    <property type="match status" value="1"/>
</dbReference>
<dbReference type="GO" id="GO:0016020">
    <property type="term" value="C:membrane"/>
    <property type="evidence" value="ECO:0007669"/>
    <property type="project" value="UniProtKB-SubCell"/>
</dbReference>
<dbReference type="Pfam" id="PF05764">
    <property type="entry name" value="YL1"/>
    <property type="match status" value="2"/>
</dbReference>
<feature type="transmembrane region" description="Helical" evidence="7">
    <location>
        <begin position="608"/>
        <end position="628"/>
    </location>
</feature>
<keyword evidence="4 7" id="KW-1133">Transmembrane helix</keyword>
<evidence type="ECO:0000256" key="5">
    <source>
        <dbReference type="ARBA" id="ARBA00023136"/>
    </source>
</evidence>
<evidence type="ECO:0000313" key="9">
    <source>
        <dbReference type="EMBL" id="KAG1313899.1"/>
    </source>
</evidence>
<dbReference type="Pfam" id="PF07690">
    <property type="entry name" value="MFS_1"/>
    <property type="match status" value="1"/>
</dbReference>
<dbReference type="PANTHER" id="PTHR43791:SF36">
    <property type="entry name" value="TRANSPORTER, PUTATIVE (AFU_ORTHOLOGUE AFUA_6G08340)-RELATED"/>
    <property type="match status" value="1"/>
</dbReference>
<dbReference type="SUPFAM" id="SSF103473">
    <property type="entry name" value="MFS general substrate transporter"/>
    <property type="match status" value="1"/>
</dbReference>
<feature type="transmembrane region" description="Helical" evidence="7">
    <location>
        <begin position="473"/>
        <end position="493"/>
    </location>
</feature>
<feature type="compositionally biased region" description="Basic and acidic residues" evidence="6">
    <location>
        <begin position="121"/>
        <end position="139"/>
    </location>
</feature>
<dbReference type="GO" id="GO:0022857">
    <property type="term" value="F:transmembrane transporter activity"/>
    <property type="evidence" value="ECO:0007669"/>
    <property type="project" value="InterPro"/>
</dbReference>
<keyword evidence="10" id="KW-1185">Reference proteome</keyword>
<dbReference type="Gene3D" id="1.20.1250.20">
    <property type="entry name" value="MFS general substrate transporter like domains"/>
    <property type="match status" value="2"/>
</dbReference>
<keyword evidence="5 7" id="KW-0472">Membrane</keyword>
<dbReference type="InterPro" id="IPR020846">
    <property type="entry name" value="MFS_dom"/>
</dbReference>
<sequence>MSLVKERERRSNAGSRMRALLNQEVEIEELFEYKENDESDQEFLEKMIEEEEDKVDSDFDLDSSEGEQEHVEEGRIQDKEIAKEEKKSHKSVIPKTFKAPRKPLEKRKRKRETESAVSKGQLKESEKKKAAQPKREKSISYELSQEELLAEAAITEEKNMSSLLEWQKKEEERKANVKVKRGKELKEPYIRYYSYIERCPEEGKEEDESKEDLEPMGRNFVTFLESFEEESIVTDDLESTELINCLSSWSDKRPKPNKPCLCPITGELAIYKDPYTNVPYANINAYRVIKSCLKNQMKWSSTLGLYLADEERSTGNESREYSSSSSYVAPSPSESRALLWKLDLRIIPLIGALYLCSFLDRVNIGNARLAGLTTDLNISPDVYNAALSIFFAGYVLFEIPSNMMLKVIGPSKWIPIVMISWGTVMACMAACKNSAGLLASRFFLGITEAGLFPGIIFYLSLWYTRGEQATRVALFFSCSTLAGAFGGVLAYGIMQMDGAGGLHGWQWIFIIEAIPTLLLAFAAYALLPDFPENSKFINDREREIIVHRLKKDAGPANQTHFSWKQFRSTFTDYKVYYHALLFLCGCIPLYSLSLFLPSIIEGMGFTELNAQAMTAPPYAVACIMTILVSMHADKKRERGLHVAIPAAFSAIGYALLIILRDKGPVAMYIASFIAAAGVFAQIPPIVTWLTSNIGGHTKRGVASAFLVSVGNIGGAMAGQIYRSNDAPLYVHGNTAVLCVLCSTVILSLIFKYLLIRENARRNNLTSEEHNTEAYGEELCDLHPGFRYLS</sequence>
<dbReference type="FunFam" id="1.20.1250.20:FF:000013">
    <property type="entry name" value="MFS general substrate transporter"/>
    <property type="match status" value="1"/>
</dbReference>
<feature type="compositionally biased region" description="Acidic residues" evidence="6">
    <location>
        <begin position="37"/>
        <end position="66"/>
    </location>
</feature>
<feature type="transmembrane region" description="Helical" evidence="7">
    <location>
        <begin position="640"/>
        <end position="659"/>
    </location>
</feature>
<dbReference type="InterPro" id="IPR046757">
    <property type="entry name" value="YL1_N"/>
</dbReference>
<feature type="domain" description="Major facilitator superfamily (MFS) profile" evidence="8">
    <location>
        <begin position="346"/>
        <end position="759"/>
    </location>
</feature>
<comment type="caution">
    <text evidence="9">The sequence shown here is derived from an EMBL/GenBank/DDBJ whole genome shotgun (WGS) entry which is preliminary data.</text>
</comment>
<protein>
    <recommendedName>
        <fullName evidence="8">Major facilitator superfamily (MFS) profile domain-containing protein</fullName>
    </recommendedName>
</protein>
<evidence type="ECO:0000256" key="2">
    <source>
        <dbReference type="ARBA" id="ARBA00022448"/>
    </source>
</evidence>
<feature type="compositionally biased region" description="Basic residues" evidence="6">
    <location>
        <begin position="88"/>
        <end position="110"/>
    </location>
</feature>
<dbReference type="OrthoDB" id="2962993at2759"/>
<dbReference type="InterPro" id="IPR013272">
    <property type="entry name" value="Vps72/YL1_C"/>
</dbReference>
<feature type="compositionally biased region" description="Basic and acidic residues" evidence="6">
    <location>
        <begin position="67"/>
        <end position="87"/>
    </location>
</feature>
<dbReference type="InterPro" id="IPR011701">
    <property type="entry name" value="MFS"/>
</dbReference>